<dbReference type="EMBL" id="MU250536">
    <property type="protein sequence ID" value="KAG7445595.1"/>
    <property type="molecule type" value="Genomic_DNA"/>
</dbReference>
<dbReference type="GeneID" id="66102199"/>
<gene>
    <name evidence="1" type="ORF">BT62DRAFT_165727</name>
</gene>
<dbReference type="AlphaFoldDB" id="A0A9P8ARZ3"/>
<evidence type="ECO:0000313" key="2">
    <source>
        <dbReference type="Proteomes" id="UP000812287"/>
    </source>
</evidence>
<proteinExistence type="predicted"/>
<sequence>MARFMFVSPVFGSFYLLIYLPRMWACINRDVTNWTETLGLHRSTADARRTAKDCPKGSRSFPSSINTVLTQQRSQCRRLKVEQLFGNYIAPELSLSTKIRGFDGQPVRQMFKARLKYVQLAVLTPDNFFQRIASIQIL</sequence>
<organism evidence="1 2">
    <name type="scientific">Guyanagaster necrorhizus</name>
    <dbReference type="NCBI Taxonomy" id="856835"/>
    <lineage>
        <taxon>Eukaryota</taxon>
        <taxon>Fungi</taxon>
        <taxon>Dikarya</taxon>
        <taxon>Basidiomycota</taxon>
        <taxon>Agaricomycotina</taxon>
        <taxon>Agaricomycetes</taxon>
        <taxon>Agaricomycetidae</taxon>
        <taxon>Agaricales</taxon>
        <taxon>Marasmiineae</taxon>
        <taxon>Physalacriaceae</taxon>
        <taxon>Guyanagaster</taxon>
    </lineage>
</organism>
<protein>
    <submittedName>
        <fullName evidence="1">Uncharacterized protein</fullName>
    </submittedName>
</protein>
<dbReference type="Proteomes" id="UP000812287">
    <property type="component" value="Unassembled WGS sequence"/>
</dbReference>
<dbReference type="RefSeq" id="XP_043039095.1">
    <property type="nucleotide sequence ID" value="XM_043179903.1"/>
</dbReference>
<keyword evidence="2" id="KW-1185">Reference proteome</keyword>
<reference evidence="1" key="1">
    <citation type="submission" date="2020-11" db="EMBL/GenBank/DDBJ databases">
        <title>Adaptations for nitrogen fixation in a non-lichenized fungal sporocarp promotes dispersal by wood-feeding termites.</title>
        <authorList>
            <consortium name="DOE Joint Genome Institute"/>
            <person name="Koch R.A."/>
            <person name="Yoon G."/>
            <person name="Arayal U."/>
            <person name="Lail K."/>
            <person name="Amirebrahimi M."/>
            <person name="Labutti K."/>
            <person name="Lipzen A."/>
            <person name="Riley R."/>
            <person name="Barry K."/>
            <person name="Henrissat B."/>
            <person name="Grigoriev I.V."/>
            <person name="Herr J.R."/>
            <person name="Aime M.C."/>
        </authorList>
    </citation>
    <scope>NUCLEOTIDE SEQUENCE</scope>
    <source>
        <strain evidence="1">MCA 3950</strain>
    </source>
</reference>
<name>A0A9P8ARZ3_9AGAR</name>
<evidence type="ECO:0000313" key="1">
    <source>
        <dbReference type="EMBL" id="KAG7445595.1"/>
    </source>
</evidence>
<comment type="caution">
    <text evidence="1">The sequence shown here is derived from an EMBL/GenBank/DDBJ whole genome shotgun (WGS) entry which is preliminary data.</text>
</comment>
<accession>A0A9P8ARZ3</accession>